<keyword evidence="4" id="KW-1185">Reference proteome</keyword>
<evidence type="ECO:0000313" key="3">
    <source>
        <dbReference type="EMBL" id="EHO41914.1"/>
    </source>
</evidence>
<dbReference type="HOGENOM" id="CLU_1178313_0_0_0"/>
<dbReference type="Pfam" id="PF00583">
    <property type="entry name" value="Acetyltransf_1"/>
    <property type="match status" value="1"/>
</dbReference>
<dbReference type="RefSeq" id="WP_006929101.1">
    <property type="nucleotide sequence ID" value="NZ_CM001402.1"/>
</dbReference>
<dbReference type="AlphaFoldDB" id="H1XXC9"/>
<dbReference type="KEGG" id="caby:Cabys_1098"/>
<name>H1XXC9_CALAY</name>
<dbReference type="GO" id="GO:0016747">
    <property type="term" value="F:acyltransferase activity, transferring groups other than amino-acyl groups"/>
    <property type="evidence" value="ECO:0007669"/>
    <property type="project" value="InterPro"/>
</dbReference>
<accession>H1XXC9</accession>
<dbReference type="PaxDb" id="880073-Calab_2304"/>
<gene>
    <name evidence="2" type="ORF">Cabys_1098</name>
    <name evidence="3" type="ORF">Calab_2304</name>
</gene>
<dbReference type="InterPro" id="IPR016181">
    <property type="entry name" value="Acyl_CoA_acyltransferase"/>
</dbReference>
<dbReference type="PROSITE" id="PS51186">
    <property type="entry name" value="GNAT"/>
    <property type="match status" value="1"/>
</dbReference>
<evidence type="ECO:0000313" key="2">
    <source>
        <dbReference type="EMBL" id="APF17847.1"/>
    </source>
</evidence>
<dbReference type="STRING" id="880073.Cabys_1098"/>
<dbReference type="EMBL" id="CM001402">
    <property type="protein sequence ID" value="EHO41914.1"/>
    <property type="molecule type" value="Genomic_DNA"/>
</dbReference>
<dbReference type="OrthoDB" id="8018214at2"/>
<protein>
    <submittedName>
        <fullName evidence="2 3">Acetyltransferase (GNAT) family</fullName>
    </submittedName>
</protein>
<evidence type="ECO:0000259" key="1">
    <source>
        <dbReference type="PROSITE" id="PS51186"/>
    </source>
</evidence>
<dbReference type="eggNOG" id="COG1247">
    <property type="taxonomic scope" value="Bacteria"/>
</dbReference>
<evidence type="ECO:0000313" key="4">
    <source>
        <dbReference type="Proteomes" id="UP000004671"/>
    </source>
</evidence>
<dbReference type="Proteomes" id="UP000004671">
    <property type="component" value="Chromosome"/>
</dbReference>
<dbReference type="SUPFAM" id="SSF55729">
    <property type="entry name" value="Acyl-CoA N-acyltransferases (Nat)"/>
    <property type="match status" value="1"/>
</dbReference>
<sequence>MIKEDLKRIKDEFGMHGVFHALEYSLINKISFYKELQGMIVTMQTLNPKYLQGNPNYEHRFLSADEVKKYAADPETQLTEKFLERAFKKGDRCFAILDGDFLASYGWYSTQPTPINQDLVLYFDPQWVYMYKGYTHPRYRGQRLHAVGMAKALKAVTGEGFKGLISYVETNNFASLRSVYRMGYVNIGRVKIFRIMGKYRIQSDKECAQYHFTVRPITNEQRG</sequence>
<dbReference type="Proteomes" id="UP000183868">
    <property type="component" value="Chromosome"/>
</dbReference>
<evidence type="ECO:0000313" key="5">
    <source>
        <dbReference type="Proteomes" id="UP000183868"/>
    </source>
</evidence>
<keyword evidence="3" id="KW-0808">Transferase</keyword>
<dbReference type="EMBL" id="CP018099">
    <property type="protein sequence ID" value="APF17847.1"/>
    <property type="molecule type" value="Genomic_DNA"/>
</dbReference>
<reference evidence="2 5" key="2">
    <citation type="submission" date="2016-11" db="EMBL/GenBank/DDBJ databases">
        <title>Genomic analysis of Caldithrix abyssi and proposal of a novel bacterial phylum Caldithrichaeota.</title>
        <authorList>
            <person name="Kublanov I."/>
            <person name="Sigalova O."/>
            <person name="Gavrilov S."/>
            <person name="Lebedinsky A."/>
            <person name="Ivanova N."/>
            <person name="Daum C."/>
            <person name="Reddy T."/>
            <person name="Klenk H.P."/>
            <person name="Goker M."/>
            <person name="Reva O."/>
            <person name="Miroshnichenko M."/>
            <person name="Kyprides N."/>
            <person name="Woyke T."/>
            <person name="Gelfand M."/>
        </authorList>
    </citation>
    <scope>NUCLEOTIDE SEQUENCE [LARGE SCALE GENOMIC DNA]</scope>
    <source>
        <strain evidence="2 5">LF13</strain>
    </source>
</reference>
<dbReference type="Gene3D" id="3.40.630.30">
    <property type="match status" value="1"/>
</dbReference>
<feature type="domain" description="N-acetyltransferase" evidence="1">
    <location>
        <begin position="41"/>
        <end position="201"/>
    </location>
</feature>
<dbReference type="InParanoid" id="H1XXC9"/>
<reference evidence="3 4" key="1">
    <citation type="submission" date="2011-09" db="EMBL/GenBank/DDBJ databases">
        <title>The permanent draft genome of Caldithrix abyssi DSM 13497.</title>
        <authorList>
            <consortium name="US DOE Joint Genome Institute (JGI-PGF)"/>
            <person name="Lucas S."/>
            <person name="Han J."/>
            <person name="Lapidus A."/>
            <person name="Bruce D."/>
            <person name="Goodwin L."/>
            <person name="Pitluck S."/>
            <person name="Peters L."/>
            <person name="Kyrpides N."/>
            <person name="Mavromatis K."/>
            <person name="Ivanova N."/>
            <person name="Mikhailova N."/>
            <person name="Chertkov O."/>
            <person name="Detter J.C."/>
            <person name="Tapia R."/>
            <person name="Han C."/>
            <person name="Land M."/>
            <person name="Hauser L."/>
            <person name="Markowitz V."/>
            <person name="Cheng J.-F."/>
            <person name="Hugenholtz P."/>
            <person name="Woyke T."/>
            <person name="Wu D."/>
            <person name="Spring S."/>
            <person name="Brambilla E."/>
            <person name="Klenk H.-P."/>
            <person name="Eisen J.A."/>
        </authorList>
    </citation>
    <scope>NUCLEOTIDE SEQUENCE [LARGE SCALE GENOMIC DNA]</scope>
    <source>
        <strain evidence="3 4">DSM 13497</strain>
    </source>
</reference>
<dbReference type="InterPro" id="IPR000182">
    <property type="entry name" value="GNAT_dom"/>
</dbReference>
<organism evidence="3 4">
    <name type="scientific">Caldithrix abyssi DSM 13497</name>
    <dbReference type="NCBI Taxonomy" id="880073"/>
    <lineage>
        <taxon>Bacteria</taxon>
        <taxon>Pseudomonadati</taxon>
        <taxon>Calditrichota</taxon>
        <taxon>Calditrichia</taxon>
        <taxon>Calditrichales</taxon>
        <taxon>Calditrichaceae</taxon>
        <taxon>Caldithrix</taxon>
    </lineage>
</organism>
<proteinExistence type="predicted"/>